<gene>
    <name evidence="2" type="ORF">CS062_13250</name>
</gene>
<proteinExistence type="predicted"/>
<keyword evidence="3" id="KW-1185">Reference proteome</keyword>
<accession>A0A2G9C8L1</accession>
<feature type="region of interest" description="Disordered" evidence="1">
    <location>
        <begin position="1"/>
        <end position="23"/>
    </location>
</feature>
<organism evidence="2 3">
    <name type="scientific">Roseateles chitinivorans</name>
    <dbReference type="NCBI Taxonomy" id="2917965"/>
    <lineage>
        <taxon>Bacteria</taxon>
        <taxon>Pseudomonadati</taxon>
        <taxon>Pseudomonadota</taxon>
        <taxon>Betaproteobacteria</taxon>
        <taxon>Burkholderiales</taxon>
        <taxon>Sphaerotilaceae</taxon>
        <taxon>Roseateles</taxon>
    </lineage>
</organism>
<evidence type="ECO:0000313" key="2">
    <source>
        <dbReference type="EMBL" id="PIM52727.1"/>
    </source>
</evidence>
<sequence>MSADRTNAAPEGPPFGDAASAPWRVPSAEFGPARMEWPGGSVEVARIRLRDAALAWPADGGLPSGTAAEVEVSTLSLDAHLPLPEAPAEVQHAVPSSGGADGWRLEPLERLDGAVHAVITDAALLFDARVTVPVSAGEVNFNQASVEHIGPDSRMGISRMGLYVDAPGGRTYLLQFATPPHAGVRYEQRSALLGHWTTDRGQVSLRPFLESMLAQMARTGPRAAGGFTAQARTLFARTAMRGELRPGDGVIDLGPLQARLVGRADGRNTALLDSAAVGRGLSVSIDDVALADLRLRLGGRELSAGSASARLRLRVHVLDDGLAIALSLGTLILRDVRLLPAPA</sequence>
<dbReference type="RefSeq" id="WP_099862103.1">
    <property type="nucleotide sequence ID" value="NZ_PEOG01000032.1"/>
</dbReference>
<evidence type="ECO:0000313" key="3">
    <source>
        <dbReference type="Proteomes" id="UP000231501"/>
    </source>
</evidence>
<dbReference type="AlphaFoldDB" id="A0A2G9C8L1"/>
<name>A0A2G9C8L1_9BURK</name>
<dbReference type="OrthoDB" id="8840616at2"/>
<protein>
    <submittedName>
        <fullName evidence="2">Uncharacterized protein</fullName>
    </submittedName>
</protein>
<reference evidence="2 3" key="1">
    <citation type="submission" date="2017-11" db="EMBL/GenBank/DDBJ databases">
        <title>Draft genome sequence of Mitsuaria sp. HWN-4.</title>
        <authorList>
            <person name="Gundlapally S.R."/>
        </authorList>
    </citation>
    <scope>NUCLEOTIDE SEQUENCE [LARGE SCALE GENOMIC DNA]</scope>
    <source>
        <strain evidence="2 3">HWN-4</strain>
    </source>
</reference>
<dbReference type="Proteomes" id="UP000231501">
    <property type="component" value="Unassembled WGS sequence"/>
</dbReference>
<dbReference type="EMBL" id="PEOG01000032">
    <property type="protein sequence ID" value="PIM52727.1"/>
    <property type="molecule type" value="Genomic_DNA"/>
</dbReference>
<comment type="caution">
    <text evidence="2">The sequence shown here is derived from an EMBL/GenBank/DDBJ whole genome shotgun (WGS) entry which is preliminary data.</text>
</comment>
<evidence type="ECO:0000256" key="1">
    <source>
        <dbReference type="SAM" id="MobiDB-lite"/>
    </source>
</evidence>